<keyword evidence="8" id="KW-1185">Reference proteome</keyword>
<dbReference type="PANTHER" id="PTHR45641">
    <property type="entry name" value="TETRATRICOPEPTIDE REPEAT PROTEIN (AFU_ORTHOLOGUE AFUA_6G03870)"/>
    <property type="match status" value="1"/>
</dbReference>
<dbReference type="SUPFAM" id="SSF48452">
    <property type="entry name" value="TPR-like"/>
    <property type="match status" value="4"/>
</dbReference>
<keyword evidence="2" id="KW-0677">Repeat</keyword>
<feature type="repeat" description="TPR" evidence="4">
    <location>
        <begin position="379"/>
        <end position="412"/>
    </location>
</feature>
<proteinExistence type="inferred from homology"/>
<dbReference type="PROSITE" id="PS50293">
    <property type="entry name" value="TPR_REGION"/>
    <property type="match status" value="4"/>
</dbReference>
<dbReference type="GO" id="GO:0016020">
    <property type="term" value="C:membrane"/>
    <property type="evidence" value="ECO:0007669"/>
    <property type="project" value="InterPro"/>
</dbReference>
<evidence type="ECO:0000256" key="1">
    <source>
        <dbReference type="ARBA" id="ARBA00009658"/>
    </source>
</evidence>
<reference evidence="5" key="1">
    <citation type="submission" date="2021-02" db="EMBL/GenBank/DDBJ databases">
        <authorList>
            <person name="Nowell W R."/>
        </authorList>
    </citation>
    <scope>NUCLEOTIDE SEQUENCE</scope>
</reference>
<evidence type="ECO:0000313" key="5">
    <source>
        <dbReference type="EMBL" id="CAF1290287.1"/>
    </source>
</evidence>
<feature type="repeat" description="TPR" evidence="4">
    <location>
        <begin position="211"/>
        <end position="244"/>
    </location>
</feature>
<feature type="repeat" description="TPR" evidence="4">
    <location>
        <begin position="48"/>
        <end position="81"/>
    </location>
</feature>
<feature type="repeat" description="TPR" evidence="4">
    <location>
        <begin position="337"/>
        <end position="370"/>
    </location>
</feature>
<accession>A0A815CP42</accession>
<feature type="repeat" description="TPR" evidence="4">
    <location>
        <begin position="462"/>
        <end position="495"/>
    </location>
</feature>
<dbReference type="PROSITE" id="PS50005">
    <property type="entry name" value="TPR"/>
    <property type="match status" value="11"/>
</dbReference>
<dbReference type="Pfam" id="PF13181">
    <property type="entry name" value="TPR_8"/>
    <property type="match status" value="1"/>
</dbReference>
<comment type="similarity">
    <text evidence="1">Belongs to the prohibitin family.</text>
</comment>
<dbReference type="AlphaFoldDB" id="A0A815CP42"/>
<dbReference type="Pfam" id="PF13424">
    <property type="entry name" value="TPR_12"/>
    <property type="match status" value="5"/>
</dbReference>
<feature type="repeat" description="TPR" evidence="4">
    <location>
        <begin position="85"/>
        <end position="118"/>
    </location>
</feature>
<comment type="caution">
    <text evidence="5">The sequence shown here is derived from an EMBL/GenBank/DDBJ whole genome shotgun (WGS) entry which is preliminary data.</text>
</comment>
<dbReference type="InterPro" id="IPR000163">
    <property type="entry name" value="Prohibitin"/>
</dbReference>
<feature type="repeat" description="TPR" evidence="4">
    <location>
        <begin position="420"/>
        <end position="453"/>
    </location>
</feature>
<evidence type="ECO:0000256" key="3">
    <source>
        <dbReference type="ARBA" id="ARBA00022803"/>
    </source>
</evidence>
<evidence type="ECO:0000313" key="7">
    <source>
        <dbReference type="Proteomes" id="UP000663854"/>
    </source>
</evidence>
<keyword evidence="3 4" id="KW-0802">TPR repeat</keyword>
<dbReference type="Gene3D" id="1.25.40.10">
    <property type="entry name" value="Tetratricopeptide repeat domain"/>
    <property type="match status" value="4"/>
</dbReference>
<feature type="repeat" description="TPR" evidence="4">
    <location>
        <begin position="295"/>
        <end position="328"/>
    </location>
</feature>
<feature type="repeat" description="TPR" evidence="4">
    <location>
        <begin position="127"/>
        <end position="160"/>
    </location>
</feature>
<sequence>MHTVFRIGEVRKIDKKSPLYEVELKLTSDDDQQLHQLTDRIREESSGSTGWYRMGKLLLKIGQFDKAEELYMALLEQASNDSDKAHIYHQLGWVKRNQGQYKEAASFYEMSLKIERKTLPEDHPSLANTYNNIAIVYNDMGDYSKALEFYGKAHKILEKALPPNHPDLATSYNNIGGVYNNMGDYSKALEFYEKSHQIYEKALPPNHPHLATSYNNIGQVYNNMGDYSKALEFYEKSLKIREKALPSNHPLLATSYNDIGGVYNNMGDYSKALEFYEKAHNIYEKALPPNHPDLAMSYNNIGSVYHDLGDYAAALRALQSAFQIKQQAFQEGNPAFASTYSWLGRVYRSLKDYSKALDNFEKCLAIDLKTLPEKHPYQAITYSNIGDVHRLMGNYEKAFAFHQKALNIQENVQCDPTDCATTYINLGETYREMKDYSTALTYFEKGLEIREKKLSKNHPDLAVVYHNMAKLYLATRKYSMAMKNIQQAVEIAQEKLPSTHPHLLEYKETFEKIRMKITRQQDFYGQYSSSYNDSYYWHENNSNSYDIYGSILVEILQFQHPSHTLLQQNSFTQQVYLKYKQECLDDFRVDGASFSQQFFSTKPNYTFEAITAAVAKNSDTSNSLKPNGEQYLNGAKLYTQEFSVLRRIGIGLAIVGGVINFDGGHRDVIFDCFQGVKLGVIEEGTHFMISWLHRPIIFDIRTRPRSILSITEIKGIKARRKQSTSGESFKICCTKSQFDAIELITQHTLIFQRISEFLIERAAQFGLLLDDISVTHLSFRPEFTSAVELKQGAQQDVGKQRFLVEKTEQSRRANVIAAEGDTRAADLIGKVLDEAGDDLIELRRIEATEGIANQLSKSRNSIYLPHGPQMLRNQNYINTRFRSPLTNYLPYLALSQIATAHFQLVLSCDHHFGIDSIPIGICYTETDDHGFSRPRLFTAVPLINQYPIGSILLENPYYGLRKPPDLLHWCQKTKLTSAILHGFSLGGHMASLAFTK</sequence>
<organism evidence="5 7">
    <name type="scientific">Rotaria sordida</name>
    <dbReference type="NCBI Taxonomy" id="392033"/>
    <lineage>
        <taxon>Eukaryota</taxon>
        <taxon>Metazoa</taxon>
        <taxon>Spiralia</taxon>
        <taxon>Gnathifera</taxon>
        <taxon>Rotifera</taxon>
        <taxon>Eurotatoria</taxon>
        <taxon>Bdelloidea</taxon>
        <taxon>Philodinida</taxon>
        <taxon>Philodinidae</taxon>
        <taxon>Rotaria</taxon>
    </lineage>
</organism>
<dbReference type="InterPro" id="IPR011990">
    <property type="entry name" value="TPR-like_helical_dom_sf"/>
</dbReference>
<evidence type="ECO:0000313" key="8">
    <source>
        <dbReference type="Proteomes" id="UP000663870"/>
    </source>
</evidence>
<dbReference type="Proteomes" id="UP000663854">
    <property type="component" value="Unassembled WGS sequence"/>
</dbReference>
<dbReference type="InterPro" id="IPR019734">
    <property type="entry name" value="TPR_rpt"/>
</dbReference>
<dbReference type="Proteomes" id="UP000663870">
    <property type="component" value="Unassembled WGS sequence"/>
</dbReference>
<evidence type="ECO:0000256" key="4">
    <source>
        <dbReference type="PROSITE-ProRule" id="PRU00339"/>
    </source>
</evidence>
<dbReference type="PANTHER" id="PTHR45641:SF1">
    <property type="entry name" value="AAA+ ATPASE DOMAIN-CONTAINING PROTEIN"/>
    <property type="match status" value="1"/>
</dbReference>
<dbReference type="InterPro" id="IPR019149">
    <property type="entry name" value="ABHD18"/>
</dbReference>
<evidence type="ECO:0000256" key="2">
    <source>
        <dbReference type="ARBA" id="ARBA00022737"/>
    </source>
</evidence>
<dbReference type="CDD" id="cd03401">
    <property type="entry name" value="SPFH_prohibitin"/>
    <property type="match status" value="1"/>
</dbReference>
<name>A0A815CP42_9BILA</name>
<dbReference type="EMBL" id="CAJNOH010002383">
    <property type="protein sequence ID" value="CAF1290287.1"/>
    <property type="molecule type" value="Genomic_DNA"/>
</dbReference>
<gene>
    <name evidence="6" type="ORF">JXQ802_LOCUS44826</name>
    <name evidence="5" type="ORF">PYM288_LOCUS29355</name>
</gene>
<dbReference type="SMART" id="SM00028">
    <property type="entry name" value="TPR"/>
    <property type="match status" value="11"/>
</dbReference>
<dbReference type="EMBL" id="CAJNOL010003550">
    <property type="protein sequence ID" value="CAF1566748.1"/>
    <property type="molecule type" value="Genomic_DNA"/>
</dbReference>
<feature type="repeat" description="TPR" evidence="4">
    <location>
        <begin position="253"/>
        <end position="286"/>
    </location>
</feature>
<evidence type="ECO:0000313" key="6">
    <source>
        <dbReference type="EMBL" id="CAF1566748.1"/>
    </source>
</evidence>
<dbReference type="Pfam" id="PF09752">
    <property type="entry name" value="ABHD18"/>
    <property type="match status" value="1"/>
</dbReference>
<feature type="repeat" description="TPR" evidence="4">
    <location>
        <begin position="169"/>
        <end position="202"/>
    </location>
</feature>
<protein>
    <submittedName>
        <fullName evidence="5">Uncharacterized protein</fullName>
    </submittedName>
</protein>